<dbReference type="NCBIfam" id="NF033788">
    <property type="entry name" value="HTH_metalloreg"/>
    <property type="match status" value="1"/>
</dbReference>
<dbReference type="OrthoDB" id="9799175at2"/>
<evidence type="ECO:0000256" key="3">
    <source>
        <dbReference type="ARBA" id="ARBA00023163"/>
    </source>
</evidence>
<dbReference type="PROSITE" id="PS50987">
    <property type="entry name" value="HTH_ARSR_2"/>
    <property type="match status" value="1"/>
</dbReference>
<dbReference type="GO" id="GO:0003677">
    <property type="term" value="F:DNA binding"/>
    <property type="evidence" value="ECO:0007669"/>
    <property type="project" value="UniProtKB-KW"/>
</dbReference>
<organism evidence="5 6">
    <name type="scientific">Paenibacillus woosongensis</name>
    <dbReference type="NCBI Taxonomy" id="307580"/>
    <lineage>
        <taxon>Bacteria</taxon>
        <taxon>Bacillati</taxon>
        <taxon>Bacillota</taxon>
        <taxon>Bacilli</taxon>
        <taxon>Bacillales</taxon>
        <taxon>Paenibacillaceae</taxon>
        <taxon>Paenibacillus</taxon>
    </lineage>
</organism>
<dbReference type="PANTHER" id="PTHR33154">
    <property type="entry name" value="TRANSCRIPTIONAL REGULATOR, ARSR FAMILY"/>
    <property type="match status" value="1"/>
</dbReference>
<dbReference type="Proteomes" id="UP000447876">
    <property type="component" value="Unassembled WGS sequence"/>
</dbReference>
<proteinExistence type="predicted"/>
<dbReference type="PRINTS" id="PR00778">
    <property type="entry name" value="HTHARSR"/>
</dbReference>
<dbReference type="EMBL" id="WNZW01000003">
    <property type="protein sequence ID" value="MUG45911.1"/>
    <property type="molecule type" value="Genomic_DNA"/>
</dbReference>
<dbReference type="PANTHER" id="PTHR33154:SF33">
    <property type="entry name" value="TRANSCRIPTIONAL REPRESSOR SDPR"/>
    <property type="match status" value="1"/>
</dbReference>
<feature type="domain" description="HTH arsR-type" evidence="4">
    <location>
        <begin position="1"/>
        <end position="88"/>
    </location>
</feature>
<dbReference type="InterPro" id="IPR011991">
    <property type="entry name" value="ArsR-like_HTH"/>
</dbReference>
<name>A0A7X2Z2Z3_9BACL</name>
<evidence type="ECO:0000313" key="6">
    <source>
        <dbReference type="Proteomes" id="UP000447876"/>
    </source>
</evidence>
<protein>
    <submittedName>
        <fullName evidence="5">Metalloregulator ArsR/SmtB family transcription factor</fullName>
    </submittedName>
</protein>
<evidence type="ECO:0000313" key="5">
    <source>
        <dbReference type="EMBL" id="MUG45911.1"/>
    </source>
</evidence>
<dbReference type="GO" id="GO:0003700">
    <property type="term" value="F:DNA-binding transcription factor activity"/>
    <property type="evidence" value="ECO:0007669"/>
    <property type="project" value="InterPro"/>
</dbReference>
<sequence>MNAHLFSALAEPNRFQIVELLKLGPLTVGDISEKLDLRQPQASKHLRVLLDTGIVEVQAEANRRIYRLRKEPFQEMEDWLKSISRTWEDRFDRLEQYLQMQQERGSSEPDKGKN</sequence>
<evidence type="ECO:0000259" key="4">
    <source>
        <dbReference type="PROSITE" id="PS50987"/>
    </source>
</evidence>
<keyword evidence="1" id="KW-0805">Transcription regulation</keyword>
<dbReference type="InterPro" id="IPR051081">
    <property type="entry name" value="HTH_MetalResp_TranReg"/>
</dbReference>
<reference evidence="5 6" key="1">
    <citation type="submission" date="2019-11" db="EMBL/GenBank/DDBJ databases">
        <title>Draft genome sequences of five Paenibacillus species of dairy origin.</title>
        <authorList>
            <person name="Olajide A.M."/>
            <person name="Chen S."/>
            <person name="Lapointe G."/>
        </authorList>
    </citation>
    <scope>NUCLEOTIDE SEQUENCE [LARGE SCALE GENOMIC DNA]</scope>
    <source>
        <strain evidence="5 6">12CR55</strain>
    </source>
</reference>
<comment type="caution">
    <text evidence="5">The sequence shown here is derived from an EMBL/GenBank/DDBJ whole genome shotgun (WGS) entry which is preliminary data.</text>
</comment>
<keyword evidence="2" id="KW-0238">DNA-binding</keyword>
<accession>A0A7X2Z2Z3</accession>
<dbReference type="CDD" id="cd00090">
    <property type="entry name" value="HTH_ARSR"/>
    <property type="match status" value="1"/>
</dbReference>
<dbReference type="InterPro" id="IPR036390">
    <property type="entry name" value="WH_DNA-bd_sf"/>
</dbReference>
<gene>
    <name evidence="5" type="ORF">GNP95_13020</name>
</gene>
<dbReference type="InterPro" id="IPR036388">
    <property type="entry name" value="WH-like_DNA-bd_sf"/>
</dbReference>
<dbReference type="InterPro" id="IPR001845">
    <property type="entry name" value="HTH_ArsR_DNA-bd_dom"/>
</dbReference>
<dbReference type="SUPFAM" id="SSF46785">
    <property type="entry name" value="Winged helix' DNA-binding domain"/>
    <property type="match status" value="1"/>
</dbReference>
<dbReference type="SMART" id="SM00418">
    <property type="entry name" value="HTH_ARSR"/>
    <property type="match status" value="1"/>
</dbReference>
<evidence type="ECO:0000256" key="1">
    <source>
        <dbReference type="ARBA" id="ARBA00023015"/>
    </source>
</evidence>
<evidence type="ECO:0000256" key="2">
    <source>
        <dbReference type="ARBA" id="ARBA00023125"/>
    </source>
</evidence>
<dbReference type="AlphaFoldDB" id="A0A7X2Z2Z3"/>
<keyword evidence="3" id="KW-0804">Transcription</keyword>
<dbReference type="Gene3D" id="1.10.10.10">
    <property type="entry name" value="Winged helix-like DNA-binding domain superfamily/Winged helix DNA-binding domain"/>
    <property type="match status" value="1"/>
</dbReference>
<dbReference type="Pfam" id="PF01022">
    <property type="entry name" value="HTH_5"/>
    <property type="match status" value="1"/>
</dbReference>